<evidence type="ECO:0000256" key="1">
    <source>
        <dbReference type="ARBA" id="ARBA00023239"/>
    </source>
</evidence>
<evidence type="ECO:0000259" key="4">
    <source>
        <dbReference type="Pfam" id="PF06094"/>
    </source>
</evidence>
<dbReference type="Gene3D" id="3.10.490.10">
    <property type="entry name" value="Gamma-glutamyl cyclotransferase-like"/>
    <property type="match status" value="1"/>
</dbReference>
<comment type="caution">
    <text evidence="5">The sequence shown here is derived from an EMBL/GenBank/DDBJ whole genome shotgun (WGS) entry which is preliminary data.</text>
</comment>
<feature type="binding site" evidence="3">
    <location>
        <begin position="8"/>
        <end position="13"/>
    </location>
    <ligand>
        <name>substrate</name>
    </ligand>
</feature>
<dbReference type="RefSeq" id="WP_002595374.1">
    <property type="nucleotide sequence ID" value="NZ_KB851009.1"/>
</dbReference>
<dbReference type="PANTHER" id="PTHR12935">
    <property type="entry name" value="GAMMA-GLUTAMYLCYCLOTRANSFERASE"/>
    <property type="match status" value="1"/>
</dbReference>
<organism evidence="5 6">
    <name type="scientific">[Clostridium] clostridioforme 90A8</name>
    <dbReference type="NCBI Taxonomy" id="999408"/>
    <lineage>
        <taxon>Bacteria</taxon>
        <taxon>Bacillati</taxon>
        <taxon>Bacillota</taxon>
        <taxon>Clostridia</taxon>
        <taxon>Lachnospirales</taxon>
        <taxon>Lachnospiraceae</taxon>
        <taxon>Enterocloster</taxon>
    </lineage>
</organism>
<dbReference type="AlphaFoldDB" id="A0A0E2HDR1"/>
<accession>A0A0E2HDR1</accession>
<dbReference type="Proteomes" id="UP000013085">
    <property type="component" value="Unassembled WGS sequence"/>
</dbReference>
<dbReference type="Pfam" id="PF06094">
    <property type="entry name" value="GGACT"/>
    <property type="match status" value="1"/>
</dbReference>
<evidence type="ECO:0000256" key="3">
    <source>
        <dbReference type="PIRSR" id="PIRSR617939-2"/>
    </source>
</evidence>
<keyword evidence="1" id="KW-0456">Lyase</keyword>
<sequence>MSRKPTLYIAYGSNLNLPQMAFRCPTAEVVGKSELKDYELLFRGSHYGAVATVEPKEGSSVPVLLWKIRRMDEAALDRYEGYPSFYGKQMMDVELDGKTVSAMVYIMTPGHEFGAPSDCYTGVIREGYKSAGFDTQVLDDAIDHAWELMREQSQFSQQSLFGMGGWDQLK</sequence>
<dbReference type="CDD" id="cd06661">
    <property type="entry name" value="GGCT_like"/>
    <property type="match status" value="1"/>
</dbReference>
<feature type="binding site" evidence="3">
    <location>
        <position position="120"/>
    </location>
    <ligand>
        <name>substrate</name>
    </ligand>
</feature>
<dbReference type="SUPFAM" id="SSF110857">
    <property type="entry name" value="Gamma-glutamyl cyclotransferase-like"/>
    <property type="match status" value="1"/>
</dbReference>
<evidence type="ECO:0000256" key="2">
    <source>
        <dbReference type="PIRSR" id="PIRSR617939-1"/>
    </source>
</evidence>
<dbReference type="InterPro" id="IPR013024">
    <property type="entry name" value="GGCT-like"/>
</dbReference>
<proteinExistence type="predicted"/>
<dbReference type="InterPro" id="IPR009288">
    <property type="entry name" value="AIG2-like_dom"/>
</dbReference>
<feature type="domain" description="Gamma-glutamylcyclotransferase AIG2-like" evidence="4">
    <location>
        <begin position="9"/>
        <end position="109"/>
    </location>
</feature>
<dbReference type="GO" id="GO:0003839">
    <property type="term" value="F:gamma-glutamylcyclotransferase activity"/>
    <property type="evidence" value="ECO:0007669"/>
    <property type="project" value="InterPro"/>
</dbReference>
<name>A0A0E2HDR1_9FIRM</name>
<dbReference type="PANTHER" id="PTHR12935:SF0">
    <property type="entry name" value="GAMMA-GLUTAMYLCYCLOTRANSFERASE"/>
    <property type="match status" value="1"/>
</dbReference>
<evidence type="ECO:0000313" key="5">
    <source>
        <dbReference type="EMBL" id="ENZ17928.1"/>
    </source>
</evidence>
<reference evidence="5 6" key="1">
    <citation type="submission" date="2013-01" db="EMBL/GenBank/DDBJ databases">
        <title>The Genome Sequence of Clostridium clostridioforme 90A8.</title>
        <authorList>
            <consortium name="The Broad Institute Genome Sequencing Platform"/>
            <person name="Earl A."/>
            <person name="Ward D."/>
            <person name="Feldgarden M."/>
            <person name="Gevers D."/>
            <person name="Courvalin P."/>
            <person name="Lambert T."/>
            <person name="Walker B."/>
            <person name="Young S.K."/>
            <person name="Zeng Q."/>
            <person name="Gargeya S."/>
            <person name="Fitzgerald M."/>
            <person name="Haas B."/>
            <person name="Abouelleil A."/>
            <person name="Alvarado L."/>
            <person name="Arachchi H.M."/>
            <person name="Berlin A.M."/>
            <person name="Chapman S.B."/>
            <person name="Dewar J."/>
            <person name="Goldberg J."/>
            <person name="Griggs A."/>
            <person name="Gujja S."/>
            <person name="Hansen M."/>
            <person name="Howarth C."/>
            <person name="Imamovic A."/>
            <person name="Larimer J."/>
            <person name="McCowan C."/>
            <person name="Murphy C."/>
            <person name="Neiman D."/>
            <person name="Pearson M."/>
            <person name="Priest M."/>
            <person name="Roberts A."/>
            <person name="Saif S."/>
            <person name="Shea T."/>
            <person name="Sisk P."/>
            <person name="Sykes S."/>
            <person name="Wortman J."/>
            <person name="Nusbaum C."/>
            <person name="Birren B."/>
        </authorList>
    </citation>
    <scope>NUCLEOTIDE SEQUENCE [LARGE SCALE GENOMIC DNA]</scope>
    <source>
        <strain evidence="5 6">90A8</strain>
    </source>
</reference>
<dbReference type="InterPro" id="IPR036568">
    <property type="entry name" value="GGCT-like_sf"/>
</dbReference>
<dbReference type="HOGENOM" id="CLU_048475_5_0_9"/>
<evidence type="ECO:0000313" key="6">
    <source>
        <dbReference type="Proteomes" id="UP000013085"/>
    </source>
</evidence>
<protein>
    <recommendedName>
        <fullName evidence="4">Gamma-glutamylcyclotransferase AIG2-like domain-containing protein</fullName>
    </recommendedName>
</protein>
<feature type="active site" description="Proton acceptor" evidence="2">
    <location>
        <position position="80"/>
    </location>
</feature>
<dbReference type="InterPro" id="IPR017939">
    <property type="entry name" value="G-Glutamylcylcotransferase"/>
</dbReference>
<dbReference type="PATRIC" id="fig|999408.3.peg.1593"/>
<gene>
    <name evidence="5" type="ORF">HMPREF1090_01478</name>
</gene>
<dbReference type="EMBL" id="AGYR01000012">
    <property type="protein sequence ID" value="ENZ17928.1"/>
    <property type="molecule type" value="Genomic_DNA"/>
</dbReference>